<dbReference type="InterPro" id="IPR017441">
    <property type="entry name" value="Protein_kinase_ATP_BS"/>
</dbReference>
<gene>
    <name evidence="12" type="ORF">PBAH0796_LOCUS32787</name>
</gene>
<evidence type="ECO:0000313" key="12">
    <source>
        <dbReference type="EMBL" id="CAD8389107.1"/>
    </source>
</evidence>
<proteinExistence type="predicted"/>
<feature type="compositionally biased region" description="Low complexity" evidence="10">
    <location>
        <begin position="606"/>
        <end position="623"/>
    </location>
</feature>
<evidence type="ECO:0000256" key="8">
    <source>
        <dbReference type="PIRSR" id="PIRSR630616-3"/>
    </source>
</evidence>
<feature type="region of interest" description="Disordered" evidence="10">
    <location>
        <begin position="526"/>
        <end position="708"/>
    </location>
</feature>
<feature type="region of interest" description="Disordered" evidence="10">
    <location>
        <begin position="801"/>
        <end position="861"/>
    </location>
</feature>
<dbReference type="Gene3D" id="1.10.510.10">
    <property type="entry name" value="Transferase(Phosphotransferase) domain 1"/>
    <property type="match status" value="1"/>
</dbReference>
<feature type="region of interest" description="Disordered" evidence="10">
    <location>
        <begin position="745"/>
        <end position="784"/>
    </location>
</feature>
<keyword evidence="4" id="KW-0418">Kinase</keyword>
<keyword evidence="5 7" id="KW-0067">ATP-binding</keyword>
<dbReference type="Pfam" id="PF00069">
    <property type="entry name" value="Pkinase"/>
    <property type="match status" value="1"/>
</dbReference>
<feature type="compositionally biased region" description="Low complexity" evidence="10">
    <location>
        <begin position="674"/>
        <end position="683"/>
    </location>
</feature>
<protein>
    <recommendedName>
        <fullName evidence="11">Protein kinase domain-containing protein</fullName>
    </recommendedName>
</protein>
<evidence type="ECO:0000256" key="2">
    <source>
        <dbReference type="ARBA" id="ARBA00022679"/>
    </source>
</evidence>
<dbReference type="GO" id="GO:0005524">
    <property type="term" value="F:ATP binding"/>
    <property type="evidence" value="ECO:0007669"/>
    <property type="project" value="UniProtKB-UniRule"/>
</dbReference>
<feature type="binding site" evidence="7">
    <location>
        <begin position="307"/>
        <end position="308"/>
    </location>
    <ligand>
        <name>ATP</name>
        <dbReference type="ChEBI" id="CHEBI:30616"/>
    </ligand>
</feature>
<dbReference type="InterPro" id="IPR008271">
    <property type="entry name" value="Ser/Thr_kinase_AS"/>
</dbReference>
<dbReference type="PROSITE" id="PS00107">
    <property type="entry name" value="PROTEIN_KINASE_ATP"/>
    <property type="match status" value="1"/>
</dbReference>
<feature type="compositionally biased region" description="Low complexity" evidence="10">
    <location>
        <begin position="584"/>
        <end position="593"/>
    </location>
</feature>
<feature type="cross-link" description="Glycyl lysine isopeptide (Lys-Gly) (interchain with G-Cter in SUMO2)" evidence="8">
    <location>
        <position position="305"/>
    </location>
</feature>
<dbReference type="PROSITE" id="PS00108">
    <property type="entry name" value="PROTEIN_KINASE_ST"/>
    <property type="match status" value="1"/>
</dbReference>
<feature type="binding site" evidence="7">
    <location>
        <position position="321"/>
    </location>
    <ligand>
        <name>ATP</name>
        <dbReference type="ChEBI" id="CHEBI:30616"/>
    </ligand>
</feature>
<accession>A0A7S0BBB1</accession>
<dbReference type="EMBL" id="HBEG01053866">
    <property type="protein sequence ID" value="CAD8389107.1"/>
    <property type="molecule type" value="Transcribed_RNA"/>
</dbReference>
<dbReference type="SMART" id="SM00220">
    <property type="entry name" value="S_TKc"/>
    <property type="match status" value="1"/>
</dbReference>
<keyword evidence="1" id="KW-0723">Serine/threonine-protein kinase</keyword>
<name>A0A7S0BBB1_9DINO</name>
<evidence type="ECO:0000256" key="6">
    <source>
        <dbReference type="PIRSR" id="PIRSR630616-1"/>
    </source>
</evidence>
<dbReference type="InterPro" id="IPR030616">
    <property type="entry name" value="Aur-like"/>
</dbReference>
<feature type="compositionally biased region" description="Acidic residues" evidence="10">
    <location>
        <begin position="811"/>
        <end position="823"/>
    </location>
</feature>
<dbReference type="InterPro" id="IPR011009">
    <property type="entry name" value="Kinase-like_dom_sf"/>
</dbReference>
<keyword evidence="2" id="KW-0808">Transferase</keyword>
<keyword evidence="3 7" id="KW-0547">Nucleotide-binding</keyword>
<dbReference type="PANTHER" id="PTHR24350">
    <property type="entry name" value="SERINE/THREONINE-PROTEIN KINASE IAL-RELATED"/>
    <property type="match status" value="1"/>
</dbReference>
<evidence type="ECO:0000256" key="10">
    <source>
        <dbReference type="SAM" id="MobiDB-lite"/>
    </source>
</evidence>
<evidence type="ECO:0000256" key="7">
    <source>
        <dbReference type="PIRSR" id="PIRSR630616-2"/>
    </source>
</evidence>
<dbReference type="InterPro" id="IPR000719">
    <property type="entry name" value="Prot_kinase_dom"/>
</dbReference>
<feature type="compositionally biased region" description="Basic and acidic residues" evidence="10">
    <location>
        <begin position="539"/>
        <end position="562"/>
    </location>
</feature>
<feature type="compositionally biased region" description="Polar residues" evidence="10">
    <location>
        <begin position="692"/>
        <end position="701"/>
    </location>
</feature>
<dbReference type="AlphaFoldDB" id="A0A7S0BBB1"/>
<evidence type="ECO:0000256" key="3">
    <source>
        <dbReference type="ARBA" id="ARBA00022741"/>
    </source>
</evidence>
<feature type="domain" description="Protein kinase" evidence="11">
    <location>
        <begin position="156"/>
        <end position="436"/>
    </location>
</feature>
<dbReference type="SUPFAM" id="SSF56112">
    <property type="entry name" value="Protein kinase-like (PK-like)"/>
    <property type="match status" value="1"/>
</dbReference>
<reference evidence="12" key="1">
    <citation type="submission" date="2021-01" db="EMBL/GenBank/DDBJ databases">
        <authorList>
            <person name="Corre E."/>
            <person name="Pelletier E."/>
            <person name="Niang G."/>
            <person name="Scheremetjew M."/>
            <person name="Finn R."/>
            <person name="Kale V."/>
            <person name="Holt S."/>
            <person name="Cochrane G."/>
            <person name="Meng A."/>
            <person name="Brown T."/>
            <person name="Cohen L."/>
        </authorList>
    </citation>
    <scope>NUCLEOTIDE SEQUENCE</scope>
    <source>
        <strain evidence="12">Pbaha01</strain>
    </source>
</reference>
<evidence type="ECO:0000256" key="9">
    <source>
        <dbReference type="PROSITE-ProRule" id="PRU10141"/>
    </source>
</evidence>
<sequence>MAESRRTHQDSNNSAEHCLQLYLHPLHLQAASRGRYHPVQPEMLPNQLGPIDKFTSEGVRSDSIGDLPKVHLEGQRLVVYDGDASSCIITSLSLLLAEVKLSLDTDTGLLVLLVAAATCGDAWLVLVDGGLSAGKQALTALGEAGAIRSDFFNSYSLAPEPLGSGSNAEVYTVTRKTGDSPGEMKMVAKVALPNAEKPAEKPAAHLMATERIPSDIKQEVAMLTAVQGHPHIVRFHGLFSSDGTEEEERNGRSWALAMELCGGGDLFDAVCKGRFEEDRARTVICGLLSALAHVHRRGIVHRDVKPENMLLATDGRPVLADFGIACRVEDEKEMARRCGSPGYAAPEVLSGKPYGMKVDCFSSGSLLFFLICSKVPFDGPSVASMLRRTERCNVDFRISTRFQNVSDVCKEFILSLLRKNSEERISSAEALQHPWVTEEPDKLPSRERARAWAMFATPGGAACSSSSSNSGHRAPGLPVAHTQLHERESAVVKQRSTFTQPVKSDRIFANLPTMVATAVREGDSFSTMLGDVSTPRSVDGAHLDERHSMDERLKIDEDKPSDSFDVDMGSRPPGKGEKYTSKPAEASASSEESNTTRVSISKRLKSLVTRSSSKSASSATDSSMHSCEKERQHTSGRNSHRFGRLHGAAHQIGRQDSKESEGQQLLLERPSQPPLQLHAQLQADEGQCRAMPSNSSGSTCKSPMIDDGIRGASFSVASSLNKDQGPRQWFSWSSASTVASSLRAAIPSMPSPSPRRVFVNKAPPKPADEPNDGTRSSWKEPAGVVPQYTELDEASEVGNSFSVFFAPPDDNGGDDDDNEEDLLDNAGVENLQNNEEERSSFGVPVAPPRPPHAPQASYGMRRPACAIRRVVATNHGNI</sequence>
<dbReference type="GO" id="GO:0004674">
    <property type="term" value="F:protein serine/threonine kinase activity"/>
    <property type="evidence" value="ECO:0007669"/>
    <property type="project" value="UniProtKB-KW"/>
</dbReference>
<evidence type="ECO:0000256" key="5">
    <source>
        <dbReference type="ARBA" id="ARBA00022840"/>
    </source>
</evidence>
<dbReference type="PROSITE" id="PS50011">
    <property type="entry name" value="PROTEIN_KINASE_DOM"/>
    <property type="match status" value="1"/>
</dbReference>
<feature type="active site" description="Proton acceptor" evidence="6">
    <location>
        <position position="303"/>
    </location>
</feature>
<evidence type="ECO:0000256" key="4">
    <source>
        <dbReference type="ARBA" id="ARBA00022777"/>
    </source>
</evidence>
<organism evidence="12">
    <name type="scientific">Pyrodinium bahamense</name>
    <dbReference type="NCBI Taxonomy" id="73915"/>
    <lineage>
        <taxon>Eukaryota</taxon>
        <taxon>Sar</taxon>
        <taxon>Alveolata</taxon>
        <taxon>Dinophyceae</taxon>
        <taxon>Gonyaulacales</taxon>
        <taxon>Pyrocystaceae</taxon>
        <taxon>Pyrodinium</taxon>
    </lineage>
</organism>
<feature type="binding site" evidence="9">
    <location>
        <position position="189"/>
    </location>
    <ligand>
        <name>ATP</name>
        <dbReference type="ChEBI" id="CHEBI:30616"/>
    </ligand>
</feature>
<evidence type="ECO:0000259" key="11">
    <source>
        <dbReference type="PROSITE" id="PS50011"/>
    </source>
</evidence>
<evidence type="ECO:0000256" key="1">
    <source>
        <dbReference type="ARBA" id="ARBA00022527"/>
    </source>
</evidence>